<sequence length="312" mass="36582">MRIRLNQNKNDRRKEMFMSVCIPTYNRDYILERAVCSVLNQTEKDLELIVVDDGSTDSTRSLMEKYKHDSRVKYCYKDNGGKHTALNRGIQTARGDFFLILDSDDMLAPNCIERMKNICMKYNLRKKKNICGVLGKCQNMSNGQILGSTFEIGEDGYKEMSYIDLHFRNKKQYGDCCECVKTSLLKEFYWPEDIDTKFIPESYVFDQIGLKYSLCCVNEIFEIKEYQEDGITKNNLEFARRNNLGFLYNYVNKIEDIFKKSKIPLKKKISIWRLYWNAVKLDSEVVGARVKRLSFIGIITYLALPILNRMKS</sequence>
<dbReference type="EMBL" id="SRYA01000079">
    <property type="protein sequence ID" value="TGY90906.1"/>
    <property type="molecule type" value="Genomic_DNA"/>
</dbReference>
<evidence type="ECO:0000313" key="1">
    <source>
        <dbReference type="EMBL" id="TGY90906.1"/>
    </source>
</evidence>
<organism evidence="1 2">
    <name type="scientific">Petralouisia muris</name>
    <dbReference type="NCBI Taxonomy" id="3032872"/>
    <lineage>
        <taxon>Bacteria</taxon>
        <taxon>Bacillati</taxon>
        <taxon>Bacillota</taxon>
        <taxon>Clostridia</taxon>
        <taxon>Lachnospirales</taxon>
        <taxon>Lachnospiraceae</taxon>
        <taxon>Petralouisia</taxon>
    </lineage>
</organism>
<gene>
    <name evidence="1" type="ORF">E5329_23745</name>
</gene>
<keyword evidence="2" id="KW-1185">Reference proteome</keyword>
<accession>A0AC61RPE4</accession>
<comment type="caution">
    <text evidence="1">The sequence shown here is derived from an EMBL/GenBank/DDBJ whole genome shotgun (WGS) entry which is preliminary data.</text>
</comment>
<reference evidence="1" key="1">
    <citation type="submission" date="2019-04" db="EMBL/GenBank/DDBJ databases">
        <title>Microbes associate with the intestines of laboratory mice.</title>
        <authorList>
            <person name="Navarre W."/>
            <person name="Wong E."/>
            <person name="Huang K."/>
            <person name="Tropini C."/>
            <person name="Ng K."/>
            <person name="Yu B."/>
        </authorList>
    </citation>
    <scope>NUCLEOTIDE SEQUENCE</scope>
    <source>
        <strain evidence="1">NM01_1-7b</strain>
    </source>
</reference>
<name>A0AC61RPE4_9FIRM</name>
<proteinExistence type="predicted"/>
<protein>
    <submittedName>
        <fullName evidence="1">Glycosyltransferase family 2 protein</fullName>
    </submittedName>
</protein>
<evidence type="ECO:0000313" key="2">
    <source>
        <dbReference type="Proteomes" id="UP000304953"/>
    </source>
</evidence>
<dbReference type="Proteomes" id="UP000304953">
    <property type="component" value="Unassembled WGS sequence"/>
</dbReference>